<evidence type="ECO:0000256" key="1">
    <source>
        <dbReference type="SAM" id="MobiDB-lite"/>
    </source>
</evidence>
<comment type="caution">
    <text evidence="2">The sequence shown here is derived from an EMBL/GenBank/DDBJ whole genome shotgun (WGS) entry which is preliminary data.</text>
</comment>
<gene>
    <name evidence="2" type="ORF">H1164_13760</name>
</gene>
<dbReference type="EMBL" id="JACEIP010000024">
    <property type="protein sequence ID" value="MBA4543952.1"/>
    <property type="molecule type" value="Genomic_DNA"/>
</dbReference>
<organism evidence="2 3">
    <name type="scientific">Thermoactinomyces daqus</name>
    <dbReference type="NCBI Taxonomy" id="1329516"/>
    <lineage>
        <taxon>Bacteria</taxon>
        <taxon>Bacillati</taxon>
        <taxon>Bacillota</taxon>
        <taxon>Bacilli</taxon>
        <taxon>Bacillales</taxon>
        <taxon>Thermoactinomycetaceae</taxon>
        <taxon>Thermoactinomyces</taxon>
    </lineage>
</organism>
<reference evidence="2 3" key="1">
    <citation type="submission" date="2020-07" db="EMBL/GenBank/DDBJ databases">
        <authorList>
            <person name="Feng H."/>
        </authorList>
    </citation>
    <scope>NUCLEOTIDE SEQUENCE [LARGE SCALE GENOMIC DNA]</scope>
    <source>
        <strain evidence="3">s-11</strain>
    </source>
</reference>
<keyword evidence="3" id="KW-1185">Reference proteome</keyword>
<feature type="region of interest" description="Disordered" evidence="1">
    <location>
        <begin position="1"/>
        <end position="33"/>
    </location>
</feature>
<dbReference type="AlphaFoldDB" id="A0A7W1XCD0"/>
<sequence>MFRFLNLFRGKGNEEKRTGQAKAGQNPGGQGEKVEEMMNEISKELGVDKQSRSFAGNPNELAEQIKQEIKERT</sequence>
<accession>A0A7W1XCD0</accession>
<evidence type="ECO:0000313" key="3">
    <source>
        <dbReference type="Proteomes" id="UP000530514"/>
    </source>
</evidence>
<protein>
    <submittedName>
        <fullName evidence="2">Uncharacterized protein</fullName>
    </submittedName>
</protein>
<dbReference type="OrthoDB" id="2991100at2"/>
<dbReference type="Proteomes" id="UP000530514">
    <property type="component" value="Unassembled WGS sequence"/>
</dbReference>
<name>A0A7W1XCD0_9BACL</name>
<dbReference type="RefSeq" id="WP_033101676.1">
    <property type="nucleotide sequence ID" value="NZ_JACEIP010000024.1"/>
</dbReference>
<proteinExistence type="predicted"/>
<evidence type="ECO:0000313" key="2">
    <source>
        <dbReference type="EMBL" id="MBA4543952.1"/>
    </source>
</evidence>